<dbReference type="PANTHER" id="PTHR47799">
    <property type="entry name" value="OMEGA-AMIDASE YAFV"/>
    <property type="match status" value="1"/>
</dbReference>
<keyword evidence="4" id="KW-1185">Reference proteome</keyword>
<evidence type="ECO:0000259" key="2">
    <source>
        <dbReference type="PROSITE" id="PS50263"/>
    </source>
</evidence>
<protein>
    <submittedName>
        <fullName evidence="3">Carbon-nitrogen hydrolase</fullName>
    </submittedName>
</protein>
<organism evidence="3 4">
    <name type="scientific">Geodermatophilus dictyosporus</name>
    <dbReference type="NCBI Taxonomy" id="1523247"/>
    <lineage>
        <taxon>Bacteria</taxon>
        <taxon>Bacillati</taxon>
        <taxon>Actinomycetota</taxon>
        <taxon>Actinomycetes</taxon>
        <taxon>Geodermatophilales</taxon>
        <taxon>Geodermatophilaceae</taxon>
        <taxon>Geodermatophilus</taxon>
    </lineage>
</organism>
<accession>A0A1I5SCU5</accession>
<dbReference type="GO" id="GO:0106008">
    <property type="term" value="F:2-oxoglutaramate amidase activity"/>
    <property type="evidence" value="ECO:0007669"/>
    <property type="project" value="TreeGrafter"/>
</dbReference>
<dbReference type="STRING" id="1523247.SAMN05660464_3921"/>
<name>A0A1I5SCU5_9ACTN</name>
<evidence type="ECO:0000256" key="1">
    <source>
        <dbReference type="SAM" id="MobiDB-lite"/>
    </source>
</evidence>
<dbReference type="InterPro" id="IPR003010">
    <property type="entry name" value="C-N_Hydrolase"/>
</dbReference>
<dbReference type="AlphaFoldDB" id="A0A1I5SCU5"/>
<sequence length="275" mass="29325">MRFAVVQHDIVWEDREANYARLAPQVARAAAAGAEFVLLSETFSTGFSMTPGIGEPQDGPSARFLCEQAAEHGVWVAGSCPEVAPGERLPYNSLVLAAPDGAVHRYRKLHPFTHGGEAERYLAGDAPVSLTVGGLRVTPFVCYDLRFGDVFWTAAPTTDVYLVTANWPAGRRHHWTTLLRARAIENQAYVVACNRVGTGGDGIEHAGDSQVISPMGEVLAGAAGSETLVLADVDAAEVAATRERFAFLADRRGQGVTEAAPASGRRRSARAAPAR</sequence>
<dbReference type="OrthoDB" id="9811121at2"/>
<dbReference type="EMBL" id="FOWQ01000007">
    <property type="protein sequence ID" value="SFP68503.1"/>
    <property type="molecule type" value="Genomic_DNA"/>
</dbReference>
<proteinExistence type="predicted"/>
<dbReference type="Pfam" id="PF00795">
    <property type="entry name" value="CN_hydrolase"/>
    <property type="match status" value="1"/>
</dbReference>
<reference evidence="4" key="1">
    <citation type="submission" date="2016-10" db="EMBL/GenBank/DDBJ databases">
        <authorList>
            <person name="Varghese N."/>
            <person name="Submissions S."/>
        </authorList>
    </citation>
    <scope>NUCLEOTIDE SEQUENCE [LARGE SCALE GENOMIC DNA]</scope>
    <source>
        <strain evidence="4">DSM 44208</strain>
    </source>
</reference>
<dbReference type="Gene3D" id="3.60.110.10">
    <property type="entry name" value="Carbon-nitrogen hydrolase"/>
    <property type="match status" value="1"/>
</dbReference>
<dbReference type="PROSITE" id="PS50263">
    <property type="entry name" value="CN_HYDROLASE"/>
    <property type="match status" value="1"/>
</dbReference>
<evidence type="ECO:0000313" key="3">
    <source>
        <dbReference type="EMBL" id="SFP68503.1"/>
    </source>
</evidence>
<dbReference type="Proteomes" id="UP000198857">
    <property type="component" value="Unassembled WGS sequence"/>
</dbReference>
<dbReference type="InterPro" id="IPR052737">
    <property type="entry name" value="Omega-amidase_YafV"/>
</dbReference>
<gene>
    <name evidence="3" type="ORF">SAMN05660464_3921</name>
</gene>
<evidence type="ECO:0000313" key="4">
    <source>
        <dbReference type="Proteomes" id="UP000198857"/>
    </source>
</evidence>
<dbReference type="GO" id="GO:0050152">
    <property type="term" value="F:omega-amidase activity"/>
    <property type="evidence" value="ECO:0007669"/>
    <property type="project" value="TreeGrafter"/>
</dbReference>
<dbReference type="RefSeq" id="WP_091113167.1">
    <property type="nucleotide sequence ID" value="NZ_FOWQ01000007.1"/>
</dbReference>
<keyword evidence="3" id="KW-0378">Hydrolase</keyword>
<dbReference type="InterPro" id="IPR036526">
    <property type="entry name" value="C-N_Hydrolase_sf"/>
</dbReference>
<dbReference type="SUPFAM" id="SSF56317">
    <property type="entry name" value="Carbon-nitrogen hydrolase"/>
    <property type="match status" value="1"/>
</dbReference>
<feature type="region of interest" description="Disordered" evidence="1">
    <location>
        <begin position="253"/>
        <end position="275"/>
    </location>
</feature>
<feature type="domain" description="CN hydrolase" evidence="2">
    <location>
        <begin position="1"/>
        <end position="235"/>
    </location>
</feature>
<dbReference type="PANTHER" id="PTHR47799:SF1">
    <property type="entry name" value="OMEGA-AMIDASE YAFV"/>
    <property type="match status" value="1"/>
</dbReference>